<evidence type="ECO:0000313" key="3">
    <source>
        <dbReference type="Proteomes" id="UP001374584"/>
    </source>
</evidence>
<evidence type="ECO:0008006" key="4">
    <source>
        <dbReference type="Google" id="ProtNLM"/>
    </source>
</evidence>
<keyword evidence="1" id="KW-0472">Membrane</keyword>
<gene>
    <name evidence="2" type="ORF">VNO80_09175</name>
</gene>
<accession>A0AAN9N7H3</accession>
<dbReference type="AlphaFoldDB" id="A0AAN9N7H3"/>
<evidence type="ECO:0000256" key="1">
    <source>
        <dbReference type="SAM" id="Phobius"/>
    </source>
</evidence>
<dbReference type="EMBL" id="JAYMYR010000004">
    <property type="protein sequence ID" value="KAK7367166.1"/>
    <property type="molecule type" value="Genomic_DNA"/>
</dbReference>
<sequence length="181" mass="21110">MCAGIPIVAFFLWYQRHFSLWWSFSRVFASPRVQYVRIPLKRVFLFSDLRFLSLWVLDLLIFRKKNVGVQEETAYEPSGRPKILRSFQSPGSNDVVWSTPVVARRVARAPKHASKSAASTSNWCWDENSCKPQRRGQTIRVFQIHLTSVFYFSFFFFFLLTLFPCPSIAICTGNATLRCFF</sequence>
<keyword evidence="1" id="KW-0812">Transmembrane</keyword>
<keyword evidence="3" id="KW-1185">Reference proteome</keyword>
<organism evidence="2 3">
    <name type="scientific">Phaseolus coccineus</name>
    <name type="common">Scarlet runner bean</name>
    <name type="synonym">Phaseolus multiflorus</name>
    <dbReference type="NCBI Taxonomy" id="3886"/>
    <lineage>
        <taxon>Eukaryota</taxon>
        <taxon>Viridiplantae</taxon>
        <taxon>Streptophyta</taxon>
        <taxon>Embryophyta</taxon>
        <taxon>Tracheophyta</taxon>
        <taxon>Spermatophyta</taxon>
        <taxon>Magnoliopsida</taxon>
        <taxon>eudicotyledons</taxon>
        <taxon>Gunneridae</taxon>
        <taxon>Pentapetalae</taxon>
        <taxon>rosids</taxon>
        <taxon>fabids</taxon>
        <taxon>Fabales</taxon>
        <taxon>Fabaceae</taxon>
        <taxon>Papilionoideae</taxon>
        <taxon>50 kb inversion clade</taxon>
        <taxon>NPAAA clade</taxon>
        <taxon>indigoferoid/millettioid clade</taxon>
        <taxon>Phaseoleae</taxon>
        <taxon>Phaseolus</taxon>
    </lineage>
</organism>
<keyword evidence="1" id="KW-1133">Transmembrane helix</keyword>
<reference evidence="2 3" key="1">
    <citation type="submission" date="2024-01" db="EMBL/GenBank/DDBJ databases">
        <title>The genomes of 5 underutilized Papilionoideae crops provide insights into root nodulation and disease resistanc.</title>
        <authorList>
            <person name="Jiang F."/>
        </authorList>
    </citation>
    <scope>NUCLEOTIDE SEQUENCE [LARGE SCALE GENOMIC DNA]</scope>
    <source>
        <strain evidence="2">JINMINGXINNONG_FW02</strain>
        <tissue evidence="2">Leaves</tissue>
    </source>
</reference>
<protein>
    <recommendedName>
        <fullName evidence="4">Transmembrane protein</fullName>
    </recommendedName>
</protein>
<comment type="caution">
    <text evidence="2">The sequence shown here is derived from an EMBL/GenBank/DDBJ whole genome shotgun (WGS) entry which is preliminary data.</text>
</comment>
<proteinExistence type="predicted"/>
<dbReference type="Proteomes" id="UP001374584">
    <property type="component" value="Unassembled WGS sequence"/>
</dbReference>
<name>A0AAN9N7H3_PHACN</name>
<evidence type="ECO:0000313" key="2">
    <source>
        <dbReference type="EMBL" id="KAK7367166.1"/>
    </source>
</evidence>
<feature type="transmembrane region" description="Helical" evidence="1">
    <location>
        <begin position="141"/>
        <end position="163"/>
    </location>
</feature>